<reference evidence="1 2" key="1">
    <citation type="submission" date="2020-02" db="EMBL/GenBank/DDBJ databases">
        <title>Ideonella bacterium strain TBM-1.</title>
        <authorList>
            <person name="Chen W.-M."/>
        </authorList>
    </citation>
    <scope>NUCLEOTIDE SEQUENCE [LARGE SCALE GENOMIC DNA]</scope>
    <source>
        <strain evidence="1 2">TBM-1</strain>
    </source>
</reference>
<dbReference type="AlphaFoldDB" id="A0A7C9TIE8"/>
<dbReference type="SUPFAM" id="SSF55144">
    <property type="entry name" value="LigT-like"/>
    <property type="match status" value="1"/>
</dbReference>
<dbReference type="InterPro" id="IPR009097">
    <property type="entry name" value="Cyclic_Pdiesterase"/>
</dbReference>
<dbReference type="Gene3D" id="3.90.1140.10">
    <property type="entry name" value="Cyclic phosphodiesterase"/>
    <property type="match status" value="1"/>
</dbReference>
<accession>A0A7C9TIE8</accession>
<dbReference type="RefSeq" id="WP_163457131.1">
    <property type="nucleotide sequence ID" value="NZ_JAAGOH010000008.1"/>
</dbReference>
<proteinExistence type="predicted"/>
<organism evidence="1 2">
    <name type="scientific">Ideonella livida</name>
    <dbReference type="NCBI Taxonomy" id="2707176"/>
    <lineage>
        <taxon>Bacteria</taxon>
        <taxon>Pseudomonadati</taxon>
        <taxon>Pseudomonadota</taxon>
        <taxon>Betaproteobacteria</taxon>
        <taxon>Burkholderiales</taxon>
        <taxon>Sphaerotilaceae</taxon>
        <taxon>Ideonella</taxon>
    </lineage>
</organism>
<keyword evidence="2" id="KW-1185">Reference proteome</keyword>
<dbReference type="EMBL" id="JAAGOH010000008">
    <property type="protein sequence ID" value="NDY91279.1"/>
    <property type="molecule type" value="Genomic_DNA"/>
</dbReference>
<comment type="caution">
    <text evidence="1">The sequence shown here is derived from an EMBL/GenBank/DDBJ whole genome shotgun (WGS) entry which is preliminary data.</text>
</comment>
<evidence type="ECO:0000313" key="1">
    <source>
        <dbReference type="EMBL" id="NDY91279.1"/>
    </source>
</evidence>
<protein>
    <submittedName>
        <fullName evidence="1">2'-5' RNA ligase family protein</fullName>
    </submittedName>
</protein>
<evidence type="ECO:0000313" key="2">
    <source>
        <dbReference type="Proteomes" id="UP000484255"/>
    </source>
</evidence>
<gene>
    <name evidence="1" type="ORF">G3A44_08765</name>
</gene>
<dbReference type="GO" id="GO:0016874">
    <property type="term" value="F:ligase activity"/>
    <property type="evidence" value="ECO:0007669"/>
    <property type="project" value="UniProtKB-KW"/>
</dbReference>
<keyword evidence="1" id="KW-0436">Ligase</keyword>
<sequence length="216" mass="24504">MPAPSAGCHLAASLADPVDWRCGRQRYAVWLLPVESPEVLVRWRQLQAALQPWCWPALRQPHITLQVCGFTDGDGSRADDVSPVQLAHQWLALQRLRPRSFDLWVGGPDSFDAAAYLTVEDPGAALQALRPCLALPHGEFRTVPYRPHLTLGLYRQPWPRSSLAAWWRRWAQAACVPLRLPVTRVLLAEYDARALGGRWWVRQSLRLREAIPVQRS</sequence>
<dbReference type="Proteomes" id="UP000484255">
    <property type="component" value="Unassembled WGS sequence"/>
</dbReference>
<dbReference type="Pfam" id="PF13563">
    <property type="entry name" value="2_5_RNA_ligase2"/>
    <property type="match status" value="1"/>
</dbReference>
<name>A0A7C9TIE8_9BURK</name>